<dbReference type="Proteomes" id="UP000799291">
    <property type="component" value="Unassembled WGS sequence"/>
</dbReference>
<evidence type="ECO:0000256" key="1">
    <source>
        <dbReference type="SAM" id="MobiDB-lite"/>
    </source>
</evidence>
<protein>
    <submittedName>
        <fullName evidence="2">Uncharacterized protein</fullName>
    </submittedName>
</protein>
<organism evidence="2 3">
    <name type="scientific">Lentithecium fluviatile CBS 122367</name>
    <dbReference type="NCBI Taxonomy" id="1168545"/>
    <lineage>
        <taxon>Eukaryota</taxon>
        <taxon>Fungi</taxon>
        <taxon>Dikarya</taxon>
        <taxon>Ascomycota</taxon>
        <taxon>Pezizomycotina</taxon>
        <taxon>Dothideomycetes</taxon>
        <taxon>Pleosporomycetidae</taxon>
        <taxon>Pleosporales</taxon>
        <taxon>Massarineae</taxon>
        <taxon>Lentitheciaceae</taxon>
        <taxon>Lentithecium</taxon>
    </lineage>
</organism>
<reference evidence="2" key="1">
    <citation type="journal article" date="2020" name="Stud. Mycol.">
        <title>101 Dothideomycetes genomes: a test case for predicting lifestyles and emergence of pathogens.</title>
        <authorList>
            <person name="Haridas S."/>
            <person name="Albert R."/>
            <person name="Binder M."/>
            <person name="Bloem J."/>
            <person name="Labutti K."/>
            <person name="Salamov A."/>
            <person name="Andreopoulos B."/>
            <person name="Baker S."/>
            <person name="Barry K."/>
            <person name="Bills G."/>
            <person name="Bluhm B."/>
            <person name="Cannon C."/>
            <person name="Castanera R."/>
            <person name="Culley D."/>
            <person name="Daum C."/>
            <person name="Ezra D."/>
            <person name="Gonzalez J."/>
            <person name="Henrissat B."/>
            <person name="Kuo A."/>
            <person name="Liang C."/>
            <person name="Lipzen A."/>
            <person name="Lutzoni F."/>
            <person name="Magnuson J."/>
            <person name="Mondo S."/>
            <person name="Nolan M."/>
            <person name="Ohm R."/>
            <person name="Pangilinan J."/>
            <person name="Park H.-J."/>
            <person name="Ramirez L."/>
            <person name="Alfaro M."/>
            <person name="Sun H."/>
            <person name="Tritt A."/>
            <person name="Yoshinaga Y."/>
            <person name="Zwiers L.-H."/>
            <person name="Turgeon B."/>
            <person name="Goodwin S."/>
            <person name="Spatafora J."/>
            <person name="Crous P."/>
            <person name="Grigoriev I."/>
        </authorList>
    </citation>
    <scope>NUCLEOTIDE SEQUENCE</scope>
    <source>
        <strain evidence="2">CBS 122367</strain>
    </source>
</reference>
<feature type="compositionally biased region" description="Basic and acidic residues" evidence="1">
    <location>
        <begin position="1111"/>
        <end position="1133"/>
    </location>
</feature>
<evidence type="ECO:0000313" key="3">
    <source>
        <dbReference type="Proteomes" id="UP000799291"/>
    </source>
</evidence>
<evidence type="ECO:0000313" key="2">
    <source>
        <dbReference type="EMBL" id="KAF2680539.1"/>
    </source>
</evidence>
<dbReference type="EMBL" id="MU005596">
    <property type="protein sequence ID" value="KAF2680539.1"/>
    <property type="molecule type" value="Genomic_DNA"/>
</dbReference>
<proteinExistence type="predicted"/>
<accession>A0A6G1IRP1</accession>
<gene>
    <name evidence="2" type="ORF">K458DRAFT_345208</name>
</gene>
<sequence>MAPALDPAIIRCSPPQEVAQHLRTVLEKSRAEDITKQLIQYIGIGLVTPCVFAPWLRISCDSLHAALLQDVSLEVRRIAIKELQRRLRSPHWRLIWESVGGIQGWVDIFSRLSVLEVKETCRAIGSCARGIDRELKRDRITQLFEALHPRFFSETSEPTKDQRSLGIYYRRLLPACTKDTVSILINKRLEGMGFILPKMRQYLLDSHSDTLQVASLRYVFEKYPAGEQWLRPLLHERPAESGLPRGFSASMMFSFAVLQRLLKEMTTSLSEGFVIDELVQPLLKRAVKKKAEWSMTQQIVDLAVEYLGAHQAAAGCISYQQNGLLHLVGVCWSHKPELFKPQFELLLTRSRSTTRKPSFDIFEDMLSGVSRPRRYPLLRFCFEIVFSRNLDVENDLKGEPYYLSYGLLDGMRAEDALSLFQRLRSAQGGEFVGRAPNSDHILSYSPTLESRAGDPDLWETVLLRRNHRQEAAESIATQCMQSRMKAAISGSSPEQRAFYAKSVLNFAVASGSLDLYQQAHEWAQRFNRDPLVVKEIYQSQHTDTQSLISGIPDKLCKETTSLELLQRVKLANRILYSLFDRACSSLREPSFTVLNWRGTLCLFVNAVKHRIDRATELKNVLQLSDQEIYDVLWRDTLATLIAVEEKALVPGHERLNADSVGGILHYRQDAAITLENGLPSTYLFFDNLARERDGLWCKYRPTIHPAAVSLPEPFPRGLPIQYLTAPFVLDTTDLEDLAPYIASRRDVAVFPSSTLAQTPVPSDKETRAAIGVFIDDYNFALKLLLPGGLSKEERMGRLEQAWSYATGALSQGRMTPEEAKRYWQTTGLYHDLPVAKVTSNDWPLVPECQPPNEPGEVDEWNPLPGDSTEIKQHTLETLTYIDASKTIGSAGCTVVGFSPHSPTVNSAMTDLVPTIPGVKLDGIWGCDRIERANRGLKMREGQILSALLYLDTFNSTKTRILAKPFPPSANHVRYPALYLDGQFLSETKSGKYSALAALEAHRTSVPAPLLAQVAENAMRTLDGTSTDARGYVDIEWTAFELLQLLGKSDRPALLSDLAVRTIIERPDASSWHRRLLSPGYFRRLSAESAKLCITALSNAIVSKLDEQTKVKDAMRQGDNRAKRPEANPEDKNKASQPLLKVTTVKFLAQLLSGAAFVSEAFTLSILKKLIEKAAHVDIHREVVNSLLSLLKTAAPTSAEQILDALEAIVPIAGSIRERRPLLDSDWSRIEASLELPDLGPGFSFDMGSAPMLESLLKFLKDQSLTHRGAFVERVIMSIVENLKRQTMKWVSVFLRKHGIDKAAQRELNIPSLPFHKTIFEELLLSGASHLPLALLEEYVAYLSFNIAPPALMKSLIQKLKDNPSLRDTPDAQVFLTRFCAGPEVVHGAFHLIHLLNIPAQLQGNITLKNVQEQYLKLYTVMLWHDSNTFSNLQYITQPLWNFSRSSKVPNTWAEHYKPIVEAIILYVEGIRTREWQKDPDRRPKVLPDTFPFRMWILQHTAQHSPELDAGDREAHCKNFAARVSKINDSATGGVYHRKFQQLKDALQYVRGNDRLRVACYLGDISKTKLSWLTVGELLRVELAAGLLGDTGRKDEDLEKRVERMRESWRKSESEEVRRLGFGV</sequence>
<feature type="region of interest" description="Disordered" evidence="1">
    <location>
        <begin position="1111"/>
        <end position="1134"/>
    </location>
</feature>
<name>A0A6G1IRP1_9PLEO</name>
<keyword evidence="3" id="KW-1185">Reference proteome</keyword>
<dbReference type="OrthoDB" id="2549237at2759"/>